<name>A0A0C3CJ59_HEBCY</name>
<dbReference type="HOGENOM" id="CLU_2886054_0_0_1"/>
<accession>A0A0C3CJ59</accession>
<organism evidence="1 2">
    <name type="scientific">Hebeloma cylindrosporum</name>
    <dbReference type="NCBI Taxonomy" id="76867"/>
    <lineage>
        <taxon>Eukaryota</taxon>
        <taxon>Fungi</taxon>
        <taxon>Dikarya</taxon>
        <taxon>Basidiomycota</taxon>
        <taxon>Agaricomycotina</taxon>
        <taxon>Agaricomycetes</taxon>
        <taxon>Agaricomycetidae</taxon>
        <taxon>Agaricales</taxon>
        <taxon>Agaricineae</taxon>
        <taxon>Hymenogastraceae</taxon>
        <taxon>Hebeloma</taxon>
    </lineage>
</organism>
<keyword evidence="2" id="KW-1185">Reference proteome</keyword>
<dbReference type="Proteomes" id="UP000053424">
    <property type="component" value="Unassembled WGS sequence"/>
</dbReference>
<reference evidence="1 2" key="1">
    <citation type="submission" date="2014-04" db="EMBL/GenBank/DDBJ databases">
        <authorList>
            <consortium name="DOE Joint Genome Institute"/>
            <person name="Kuo A."/>
            <person name="Gay G."/>
            <person name="Dore J."/>
            <person name="Kohler A."/>
            <person name="Nagy L.G."/>
            <person name="Floudas D."/>
            <person name="Copeland A."/>
            <person name="Barry K.W."/>
            <person name="Cichocki N."/>
            <person name="Veneault-Fourrey C."/>
            <person name="LaButti K."/>
            <person name="Lindquist E.A."/>
            <person name="Lipzen A."/>
            <person name="Lundell T."/>
            <person name="Morin E."/>
            <person name="Murat C."/>
            <person name="Sun H."/>
            <person name="Tunlid A."/>
            <person name="Henrissat B."/>
            <person name="Grigoriev I.V."/>
            <person name="Hibbett D.S."/>
            <person name="Martin F."/>
            <person name="Nordberg H.P."/>
            <person name="Cantor M.N."/>
            <person name="Hua S.X."/>
        </authorList>
    </citation>
    <scope>NUCLEOTIDE SEQUENCE [LARGE SCALE GENOMIC DNA]</scope>
    <source>
        <strain evidence="2">h7</strain>
    </source>
</reference>
<gene>
    <name evidence="1" type="ORF">M413DRAFT_388211</name>
</gene>
<reference evidence="2" key="2">
    <citation type="submission" date="2015-01" db="EMBL/GenBank/DDBJ databases">
        <title>Evolutionary Origins and Diversification of the Mycorrhizal Mutualists.</title>
        <authorList>
            <consortium name="DOE Joint Genome Institute"/>
            <consortium name="Mycorrhizal Genomics Consortium"/>
            <person name="Kohler A."/>
            <person name="Kuo A."/>
            <person name="Nagy L.G."/>
            <person name="Floudas D."/>
            <person name="Copeland A."/>
            <person name="Barry K.W."/>
            <person name="Cichocki N."/>
            <person name="Veneault-Fourrey C."/>
            <person name="LaButti K."/>
            <person name="Lindquist E.A."/>
            <person name="Lipzen A."/>
            <person name="Lundell T."/>
            <person name="Morin E."/>
            <person name="Murat C."/>
            <person name="Riley R."/>
            <person name="Ohm R."/>
            <person name="Sun H."/>
            <person name="Tunlid A."/>
            <person name="Henrissat B."/>
            <person name="Grigoriev I.V."/>
            <person name="Hibbett D.S."/>
            <person name="Martin F."/>
        </authorList>
    </citation>
    <scope>NUCLEOTIDE SEQUENCE [LARGE SCALE GENOMIC DNA]</scope>
    <source>
        <strain evidence="2">h7</strain>
    </source>
</reference>
<protein>
    <submittedName>
        <fullName evidence="1">Uncharacterized protein</fullName>
    </submittedName>
</protein>
<sequence length="63" mass="7315">MKFEGCRMWVDGRVHRILVSAIGVRLIRHPWRPFLSNRWPAACFFLLVGSSTLHLKLGEQPNI</sequence>
<evidence type="ECO:0000313" key="2">
    <source>
        <dbReference type="Proteomes" id="UP000053424"/>
    </source>
</evidence>
<proteinExistence type="predicted"/>
<evidence type="ECO:0000313" key="1">
    <source>
        <dbReference type="EMBL" id="KIM43756.1"/>
    </source>
</evidence>
<dbReference type="EMBL" id="KN831775">
    <property type="protein sequence ID" value="KIM43756.1"/>
    <property type="molecule type" value="Genomic_DNA"/>
</dbReference>
<dbReference type="AlphaFoldDB" id="A0A0C3CJ59"/>